<organism evidence="2 3">
    <name type="scientific">Nocardioides cavernae</name>
    <dbReference type="NCBI Taxonomy" id="1921566"/>
    <lineage>
        <taxon>Bacteria</taxon>
        <taxon>Bacillati</taxon>
        <taxon>Actinomycetota</taxon>
        <taxon>Actinomycetes</taxon>
        <taxon>Propionibacteriales</taxon>
        <taxon>Nocardioidaceae</taxon>
        <taxon>Nocardioides</taxon>
    </lineage>
</organism>
<dbReference type="EMBL" id="JACXYZ010000003">
    <property type="protein sequence ID" value="MBD3926527.1"/>
    <property type="molecule type" value="Genomic_DNA"/>
</dbReference>
<evidence type="ECO:0008006" key="4">
    <source>
        <dbReference type="Google" id="ProtNLM"/>
    </source>
</evidence>
<dbReference type="SUPFAM" id="SSF82171">
    <property type="entry name" value="DPP6 N-terminal domain-like"/>
    <property type="match status" value="1"/>
</dbReference>
<feature type="signal peptide" evidence="1">
    <location>
        <begin position="1"/>
        <end position="21"/>
    </location>
</feature>
<gene>
    <name evidence="2" type="ORF">IEZ26_18025</name>
</gene>
<dbReference type="Proteomes" id="UP000618818">
    <property type="component" value="Unassembled WGS sequence"/>
</dbReference>
<dbReference type="InterPro" id="IPR011042">
    <property type="entry name" value="6-blade_b-propeller_TolB-like"/>
</dbReference>
<dbReference type="Gene3D" id="2.120.10.30">
    <property type="entry name" value="TolB, C-terminal domain"/>
    <property type="match status" value="1"/>
</dbReference>
<proteinExistence type="predicted"/>
<evidence type="ECO:0000256" key="1">
    <source>
        <dbReference type="SAM" id="SignalP"/>
    </source>
</evidence>
<protein>
    <recommendedName>
        <fullName evidence="4">WD40 repeat domain-containing protein</fullName>
    </recommendedName>
</protein>
<keyword evidence="3" id="KW-1185">Reference proteome</keyword>
<name>A0ABR8NG13_9ACTN</name>
<sequence>MTTVRGGVAALAAAAVVGGLAAVPAVGAVDAAPATRPAHTVAAPDANRVVDTVLRSERYDYQRQNWRIREANGLPRWLRLRDGRLTGTAPRLGSWRVSLEERGVRKQRGKVRRTTLVLRAVTQRAAPGTVLVTRGIDGRPANGWSGNVTLSGDGGTAVFSSAATNLVPGSRQPDAARLYVWEAATGRVTLLHPEAWAQVEGISGDGRRVLLDLTAGLFLLDRADLSLTQVAPRAVGAALTEDGLRVVYQDRGNELDSPAPRLLEWTAATGATRTLVADVGTQTFAGVSGDGRHAVMVGSDRSTLLDTTTGSVRDLGRLGVELGGIVRVEVSDDGRLVSVLGSGVAAGSGHGGDPVGGVHDTGFGMSRGPSRGNLGAAITPDGGHYAVATSRRPLRVVDTLTGARTSPFTARPGGEQGSVSLSDDATRVAYSSDAHDLLRGTRRGLANVFIWVRPR</sequence>
<accession>A0ABR8NG13</accession>
<dbReference type="RefSeq" id="WP_191196395.1">
    <property type="nucleotide sequence ID" value="NZ_JACXYZ010000003.1"/>
</dbReference>
<reference evidence="2 3" key="1">
    <citation type="submission" date="2020-09" db="EMBL/GenBank/DDBJ databases">
        <title>novel species in genus Nocardioides.</title>
        <authorList>
            <person name="Zhang G."/>
        </authorList>
    </citation>
    <scope>NUCLEOTIDE SEQUENCE [LARGE SCALE GENOMIC DNA]</scope>
    <source>
        <strain evidence="2 3">KCTC 39551</strain>
    </source>
</reference>
<evidence type="ECO:0000313" key="2">
    <source>
        <dbReference type="EMBL" id="MBD3926527.1"/>
    </source>
</evidence>
<feature type="chain" id="PRO_5046697588" description="WD40 repeat domain-containing protein" evidence="1">
    <location>
        <begin position="22"/>
        <end position="455"/>
    </location>
</feature>
<comment type="caution">
    <text evidence="2">The sequence shown here is derived from an EMBL/GenBank/DDBJ whole genome shotgun (WGS) entry which is preliminary data.</text>
</comment>
<keyword evidence="1" id="KW-0732">Signal</keyword>
<evidence type="ECO:0000313" key="3">
    <source>
        <dbReference type="Proteomes" id="UP000618818"/>
    </source>
</evidence>